<dbReference type="AlphaFoldDB" id="A0A1U7CP59"/>
<comment type="catalytic activity">
    <reaction evidence="9 11">
        <text>ATP + H2O = ADP + phosphate + H(+)</text>
        <dbReference type="Rhea" id="RHEA:13065"/>
        <dbReference type="ChEBI" id="CHEBI:15377"/>
        <dbReference type="ChEBI" id="CHEBI:15378"/>
        <dbReference type="ChEBI" id="CHEBI:30616"/>
        <dbReference type="ChEBI" id="CHEBI:43474"/>
        <dbReference type="ChEBI" id="CHEBI:456216"/>
    </reaction>
</comment>
<feature type="coiled-coil region" evidence="11">
    <location>
        <begin position="562"/>
        <end position="589"/>
    </location>
</feature>
<dbReference type="HAMAP" id="MF_00848">
    <property type="entry name" value="Uup"/>
    <property type="match status" value="1"/>
</dbReference>
<dbReference type="STRING" id="1387353.BSF38_02186"/>
<dbReference type="GO" id="GO:0005524">
    <property type="term" value="F:ATP binding"/>
    <property type="evidence" value="ECO:0007669"/>
    <property type="project" value="UniProtKB-UniRule"/>
</dbReference>
<evidence type="ECO:0000256" key="7">
    <source>
        <dbReference type="ARBA" id="ARBA00023125"/>
    </source>
</evidence>
<dbReference type="GO" id="GO:0003677">
    <property type="term" value="F:DNA binding"/>
    <property type="evidence" value="ECO:0007669"/>
    <property type="project" value="UniProtKB-UniRule"/>
</dbReference>
<comment type="subcellular location">
    <subcellularLocation>
        <location evidence="11">Cytoplasm</location>
    </subcellularLocation>
    <text evidence="11">Associates with ribosomes.</text>
</comment>
<feature type="region of interest" description="Disordered" evidence="12">
    <location>
        <begin position="497"/>
        <end position="521"/>
    </location>
</feature>
<protein>
    <recommendedName>
        <fullName evidence="11">ATP-binding protein Uup</fullName>
        <ecNumber evidence="11">3.6.1.-</ecNumber>
    </recommendedName>
</protein>
<dbReference type="EC" id="3.6.1.-" evidence="11"/>
<evidence type="ECO:0000256" key="10">
    <source>
        <dbReference type="ARBA" id="ARBA00061478"/>
    </source>
</evidence>
<dbReference type="GO" id="GO:0043022">
    <property type="term" value="F:ribosome binding"/>
    <property type="evidence" value="ECO:0007669"/>
    <property type="project" value="UniProtKB-UniRule"/>
</dbReference>
<keyword evidence="2 11" id="KW-0677">Repeat</keyword>
<evidence type="ECO:0000256" key="2">
    <source>
        <dbReference type="ARBA" id="ARBA00022737"/>
    </source>
</evidence>
<dbReference type="EMBL" id="CP019082">
    <property type="protein sequence ID" value="APW60698.1"/>
    <property type="molecule type" value="Genomic_DNA"/>
</dbReference>
<evidence type="ECO:0000313" key="15">
    <source>
        <dbReference type="Proteomes" id="UP000186309"/>
    </source>
</evidence>
<comment type="function">
    <text evidence="11">Probably plays a role in ribosome assembly or function. May be involved in resolution of branched DNA intermediates that result from template switching in postreplication gaps. Binds DNA and has ATPase activity.</text>
</comment>
<feature type="binding site" evidence="11">
    <location>
        <begin position="36"/>
        <end position="43"/>
    </location>
    <ligand>
        <name>ATP</name>
        <dbReference type="ChEBI" id="CHEBI:30616"/>
        <label>1</label>
    </ligand>
</feature>
<dbReference type="Pfam" id="PF00005">
    <property type="entry name" value="ABC_tran"/>
    <property type="match status" value="2"/>
</dbReference>
<dbReference type="Gene3D" id="3.40.50.300">
    <property type="entry name" value="P-loop containing nucleotide triphosphate hydrolases"/>
    <property type="match status" value="2"/>
</dbReference>
<feature type="domain" description="ABC transporter" evidence="13">
    <location>
        <begin position="286"/>
        <end position="503"/>
    </location>
</feature>
<evidence type="ECO:0000313" key="14">
    <source>
        <dbReference type="EMBL" id="APW60698.1"/>
    </source>
</evidence>
<dbReference type="InterPro" id="IPR051309">
    <property type="entry name" value="ABCF_ATPase"/>
</dbReference>
<keyword evidence="6 11" id="KW-0067">ATP-binding</keyword>
<dbReference type="GO" id="GO:0005737">
    <property type="term" value="C:cytoplasm"/>
    <property type="evidence" value="ECO:0007669"/>
    <property type="project" value="UniProtKB-SubCell"/>
</dbReference>
<keyword evidence="4 11" id="KW-0227">DNA damage</keyword>
<evidence type="ECO:0000256" key="9">
    <source>
        <dbReference type="ARBA" id="ARBA00049360"/>
    </source>
</evidence>
<dbReference type="InterPro" id="IPR003439">
    <property type="entry name" value="ABC_transporter-like_ATP-bd"/>
</dbReference>
<dbReference type="KEGG" id="pbor:BSF38_02186"/>
<dbReference type="PANTHER" id="PTHR42855">
    <property type="entry name" value="ABC TRANSPORTER ATP-BINDING SUBUNIT"/>
    <property type="match status" value="1"/>
</dbReference>
<keyword evidence="7 11" id="KW-0238">DNA-binding</keyword>
<dbReference type="InterPro" id="IPR003593">
    <property type="entry name" value="AAA+_ATPase"/>
</dbReference>
<evidence type="ECO:0000256" key="1">
    <source>
        <dbReference type="ARBA" id="ARBA00022490"/>
    </source>
</evidence>
<dbReference type="InterPro" id="IPR043686">
    <property type="entry name" value="Uup"/>
</dbReference>
<feature type="binding site" evidence="11">
    <location>
        <begin position="318"/>
        <end position="325"/>
    </location>
    <ligand>
        <name>ATP</name>
        <dbReference type="ChEBI" id="CHEBI:30616"/>
        <label>2</label>
    </ligand>
</feature>
<evidence type="ECO:0000256" key="5">
    <source>
        <dbReference type="ARBA" id="ARBA00022801"/>
    </source>
</evidence>
<dbReference type="PROSITE" id="PS50893">
    <property type="entry name" value="ABC_TRANSPORTER_2"/>
    <property type="match status" value="2"/>
</dbReference>
<dbReference type="InterPro" id="IPR017871">
    <property type="entry name" value="ABC_transporter-like_CS"/>
</dbReference>
<dbReference type="Pfam" id="PF16326">
    <property type="entry name" value="ABC_tran_CTD"/>
    <property type="match status" value="1"/>
</dbReference>
<dbReference type="GO" id="GO:0016887">
    <property type="term" value="F:ATP hydrolysis activity"/>
    <property type="evidence" value="ECO:0007669"/>
    <property type="project" value="UniProtKB-UniRule"/>
</dbReference>
<dbReference type="RefSeq" id="WP_076345510.1">
    <property type="nucleotide sequence ID" value="NZ_CP019082.1"/>
</dbReference>
<dbReference type="Pfam" id="PF12848">
    <property type="entry name" value="ABC_tran_Xtn"/>
    <property type="match status" value="1"/>
</dbReference>
<comment type="similarity">
    <text evidence="10 11">Belongs to the ABC transporter superfamily. ABCF family. Uup subfamily.</text>
</comment>
<dbReference type="CDD" id="cd03221">
    <property type="entry name" value="ABCF_EF-3"/>
    <property type="match status" value="2"/>
</dbReference>
<evidence type="ECO:0000256" key="12">
    <source>
        <dbReference type="SAM" id="MobiDB-lite"/>
    </source>
</evidence>
<dbReference type="Gene3D" id="1.10.287.380">
    <property type="entry name" value="Valyl-tRNA synthetase, C-terminal domain"/>
    <property type="match status" value="1"/>
</dbReference>
<evidence type="ECO:0000256" key="8">
    <source>
        <dbReference type="ARBA" id="ARBA00023204"/>
    </source>
</evidence>
<evidence type="ECO:0000256" key="3">
    <source>
        <dbReference type="ARBA" id="ARBA00022741"/>
    </source>
</evidence>
<reference evidence="15" key="1">
    <citation type="submission" date="2016-12" db="EMBL/GenBank/DDBJ databases">
        <title>Comparative genomics of four Isosphaeraceae planctomycetes: a common pool of plasmids and glycoside hydrolase genes.</title>
        <authorList>
            <person name="Ivanova A."/>
        </authorList>
    </citation>
    <scope>NUCLEOTIDE SEQUENCE [LARGE SCALE GENOMIC DNA]</scope>
    <source>
        <strain evidence="15">PX4</strain>
    </source>
</reference>
<dbReference type="Proteomes" id="UP000186309">
    <property type="component" value="Chromosome"/>
</dbReference>
<evidence type="ECO:0000256" key="4">
    <source>
        <dbReference type="ARBA" id="ARBA00022763"/>
    </source>
</evidence>
<dbReference type="InterPro" id="IPR027417">
    <property type="entry name" value="P-loop_NTPase"/>
</dbReference>
<dbReference type="GO" id="GO:0006281">
    <property type="term" value="P:DNA repair"/>
    <property type="evidence" value="ECO:0007669"/>
    <property type="project" value="UniProtKB-KW"/>
</dbReference>
<feature type="domain" description="ABC transporter" evidence="13">
    <location>
        <begin position="4"/>
        <end position="219"/>
    </location>
</feature>
<dbReference type="FunFam" id="3.40.50.300:FF:000011">
    <property type="entry name" value="Putative ABC transporter ATP-binding component"/>
    <property type="match status" value="1"/>
</dbReference>
<gene>
    <name evidence="11 14" type="primary">uup</name>
    <name evidence="14" type="ORF">BSF38_02186</name>
</gene>
<dbReference type="SUPFAM" id="SSF52540">
    <property type="entry name" value="P-loop containing nucleoside triphosphate hydrolases"/>
    <property type="match status" value="2"/>
</dbReference>
<keyword evidence="5 11" id="KW-0378">Hydrolase</keyword>
<evidence type="ECO:0000256" key="6">
    <source>
        <dbReference type="ARBA" id="ARBA00022840"/>
    </source>
</evidence>
<dbReference type="PANTHER" id="PTHR42855:SF1">
    <property type="entry name" value="ABC TRANSPORTER DOMAIN-CONTAINING PROTEIN"/>
    <property type="match status" value="1"/>
</dbReference>
<keyword evidence="15" id="KW-1185">Reference proteome</keyword>
<dbReference type="InterPro" id="IPR032524">
    <property type="entry name" value="ABC_tran_C"/>
</dbReference>
<dbReference type="OrthoDB" id="9760950at2"/>
<evidence type="ECO:0000256" key="11">
    <source>
        <dbReference type="HAMAP-Rule" id="MF_00848"/>
    </source>
</evidence>
<keyword evidence="1 11" id="KW-0963">Cytoplasm</keyword>
<evidence type="ECO:0000259" key="13">
    <source>
        <dbReference type="PROSITE" id="PS50893"/>
    </source>
</evidence>
<organism evidence="14 15">
    <name type="scientific">Paludisphaera borealis</name>
    <dbReference type="NCBI Taxonomy" id="1387353"/>
    <lineage>
        <taxon>Bacteria</taxon>
        <taxon>Pseudomonadati</taxon>
        <taxon>Planctomycetota</taxon>
        <taxon>Planctomycetia</taxon>
        <taxon>Isosphaerales</taxon>
        <taxon>Isosphaeraceae</taxon>
        <taxon>Paludisphaera</taxon>
    </lineage>
</organism>
<dbReference type="InterPro" id="IPR032781">
    <property type="entry name" value="ABC_tran_Xtn"/>
</dbReference>
<feature type="compositionally biased region" description="Low complexity" evidence="12">
    <location>
        <begin position="503"/>
        <end position="512"/>
    </location>
</feature>
<dbReference type="InterPro" id="IPR037118">
    <property type="entry name" value="Val-tRNA_synth_C_sf"/>
</dbReference>
<proteinExistence type="inferred from homology"/>
<name>A0A1U7CP59_9BACT</name>
<dbReference type="FunFam" id="3.40.50.300:FF:000309">
    <property type="entry name" value="ABC transporter ATP-binding protein"/>
    <property type="match status" value="1"/>
</dbReference>
<dbReference type="PROSITE" id="PS00211">
    <property type="entry name" value="ABC_TRANSPORTER_1"/>
    <property type="match status" value="2"/>
</dbReference>
<accession>A0A1U7CP59</accession>
<dbReference type="SMART" id="SM00382">
    <property type="entry name" value="AAA"/>
    <property type="match status" value="2"/>
</dbReference>
<keyword evidence="3 11" id="KW-0547">Nucleotide-binding</keyword>
<sequence length="598" mass="66953">MALLSLRGVALSFGGPKLFDGLDLMIEAGERVCLLGRNGEGKSTLLKLITGEIDPDEGTVVRQQGLRIARLPQDVPEGHGGTVADEVANGLAEDDHDFGGDDYRVQSVISRVGLDPDAKFSELSSGMKRRVLLAQAIVDDPDILLLDEPTNHLDIESIRWLESFLLRYNGTIVFVTHDRVFLQRLANRILELDRGRLSDWSCDYETFLVRRDQLLAAEARERDLFDKKLAEEEKWIRKGVEARRTRNEGRVRALQAMRVAHRQRRERQGTARMQAQEASRSGTLVVEAEGVEFGYGDRSIVRDLTTAILRGDKVGVIGPNGAGKTTLLRLLLGQLAPRQGEIVQGTNLEISYFEQLKGALDDEKTVQKNVSDYDMITIDGRDRHILGYLQDFLFEPERSRTLVKYLSGGERSRLLLAKLFTRPSNVMVMDEPTNDLDIETLELLESLLVEYQGTLLLVSHDRAFLNDVVTSTLVVEPDGLVREYEGGYDDYLRQRPADKPAEAKPAAESSAKNMKPAEPPRAKVVKLNNAERKELQTLPAKIEKLETALRELHAAMGDPSFYKQDRDVIAKANAKLQEVERDLAAGYARWEALDAIEG</sequence>
<keyword evidence="8 11" id="KW-0234">DNA repair</keyword>
<keyword evidence="11" id="KW-0175">Coiled coil</keyword>